<sequence length="523" mass="55948">MKPATGRKGPPRLVARFVAISWRDLAVSFGPLVLLAVVAIWAAVRLIQPAPPSTLTITTGPEGSTFWNAAQKYKTILARNRITVNVLASEGSLENLKRLSDPQANVDVGFVQGGVAPGAVNKNLMSLGSVAYVPLAIFYHGPPVMWLSEFKGQRLAVGAEGSGTRELALALLKANGIVPGAATKLLPLSGDAAADALISGKVDAAFLAGDSAQPAVMGKLYRTPNVRFYGFTQAEAYTRRFPFLTQLKMPMGSFDLGKNLPSASISIVAPTAELVARDSLHPALSDLLIEAAREVHGGASIMQRAGEFPAPIAHDFPISDDAARYYKSGKSFLYRTLPFWVASLADRLLVIVVPLVVLLVPALRVVPGLYAWRVKSRIYRWYGSLIAIERSALSEYSAAERASLIERLDAIEESVNGLKMPLAYADQFYVLREHIGFVRRRLTQSRDAQRDEAEDADDGRPDEESREQDARVPAAAGGGEVEPPSARGEANAVHQTHEAAEPGATPGPAADPANPGGSAAKPY</sequence>
<keyword evidence="2" id="KW-0472">Membrane</keyword>
<feature type="transmembrane region" description="Helical" evidence="2">
    <location>
        <begin position="21"/>
        <end position="44"/>
    </location>
</feature>
<dbReference type="PANTHER" id="PTHR42941">
    <property type="entry name" value="SLL1037 PROTEIN"/>
    <property type="match status" value="1"/>
</dbReference>
<name>A0ABW9ECX9_9BURK</name>
<feature type="compositionally biased region" description="Low complexity" evidence="1">
    <location>
        <begin position="501"/>
        <end position="523"/>
    </location>
</feature>
<dbReference type="Pfam" id="PF16868">
    <property type="entry name" value="NMT1_3"/>
    <property type="match status" value="1"/>
</dbReference>
<keyword evidence="4" id="KW-1185">Reference proteome</keyword>
<evidence type="ECO:0000313" key="3">
    <source>
        <dbReference type="EMBL" id="MFM0716920.1"/>
    </source>
</evidence>
<evidence type="ECO:0000256" key="1">
    <source>
        <dbReference type="SAM" id="MobiDB-lite"/>
    </source>
</evidence>
<dbReference type="InterPro" id="IPR011852">
    <property type="entry name" value="TRAP_TAXI"/>
</dbReference>
<feature type="compositionally biased region" description="Basic and acidic residues" evidence="1">
    <location>
        <begin position="458"/>
        <end position="470"/>
    </location>
</feature>
<protein>
    <submittedName>
        <fullName evidence="3">TAXI family TRAP transporter solute-binding subunit</fullName>
    </submittedName>
</protein>
<accession>A0ABW9ECX9</accession>
<dbReference type="Proteomes" id="UP001629392">
    <property type="component" value="Unassembled WGS sequence"/>
</dbReference>
<dbReference type="Gene3D" id="3.40.190.10">
    <property type="entry name" value="Periplasmic binding protein-like II"/>
    <property type="match status" value="2"/>
</dbReference>
<dbReference type="RefSeq" id="WP_408152973.1">
    <property type="nucleotide sequence ID" value="NZ_JAQQCL010000006.1"/>
</dbReference>
<dbReference type="PANTHER" id="PTHR42941:SF1">
    <property type="entry name" value="SLL1037 PROTEIN"/>
    <property type="match status" value="1"/>
</dbReference>
<feature type="region of interest" description="Disordered" evidence="1">
    <location>
        <begin position="443"/>
        <end position="523"/>
    </location>
</feature>
<dbReference type="SUPFAM" id="SSF53850">
    <property type="entry name" value="Periplasmic binding protein-like II"/>
    <property type="match status" value="1"/>
</dbReference>
<reference evidence="3 4" key="1">
    <citation type="journal article" date="2024" name="Chem. Sci.">
        <title>Discovery of megapolipeptins by genome mining of a Burkholderiales bacteria collection.</title>
        <authorList>
            <person name="Paulo B.S."/>
            <person name="Recchia M.J.J."/>
            <person name="Lee S."/>
            <person name="Fergusson C.H."/>
            <person name="Romanowski S.B."/>
            <person name="Hernandez A."/>
            <person name="Krull N."/>
            <person name="Liu D.Y."/>
            <person name="Cavanagh H."/>
            <person name="Bos A."/>
            <person name="Gray C.A."/>
            <person name="Murphy B.T."/>
            <person name="Linington R.G."/>
            <person name="Eustaquio A.S."/>
        </authorList>
    </citation>
    <scope>NUCLEOTIDE SEQUENCE [LARGE SCALE GENOMIC DNA]</scope>
    <source>
        <strain evidence="3 4">RL17-350-BIC-E</strain>
    </source>
</reference>
<gene>
    <name evidence="3" type="ORF">PQQ73_11330</name>
</gene>
<dbReference type="EMBL" id="JAQQCL010000006">
    <property type="protein sequence ID" value="MFM0716920.1"/>
    <property type="molecule type" value="Genomic_DNA"/>
</dbReference>
<keyword evidence="2" id="KW-0812">Transmembrane</keyword>
<evidence type="ECO:0000313" key="4">
    <source>
        <dbReference type="Proteomes" id="UP001629392"/>
    </source>
</evidence>
<keyword evidence="2" id="KW-1133">Transmembrane helix</keyword>
<feature type="transmembrane region" description="Helical" evidence="2">
    <location>
        <begin position="348"/>
        <end position="372"/>
    </location>
</feature>
<comment type="caution">
    <text evidence="3">The sequence shown here is derived from an EMBL/GenBank/DDBJ whole genome shotgun (WGS) entry which is preliminary data.</text>
</comment>
<evidence type="ECO:0000256" key="2">
    <source>
        <dbReference type="SAM" id="Phobius"/>
    </source>
</evidence>
<organism evidence="3 4">
    <name type="scientific">Paraburkholderia strydomiana</name>
    <dbReference type="NCBI Taxonomy" id="1245417"/>
    <lineage>
        <taxon>Bacteria</taxon>
        <taxon>Pseudomonadati</taxon>
        <taxon>Pseudomonadota</taxon>
        <taxon>Betaproteobacteria</taxon>
        <taxon>Burkholderiales</taxon>
        <taxon>Burkholderiaceae</taxon>
        <taxon>Paraburkholderia</taxon>
    </lineage>
</organism>
<proteinExistence type="predicted"/>